<organism evidence="2">
    <name type="scientific">Ixodes ricinus</name>
    <name type="common">Common tick</name>
    <name type="synonym">Acarus ricinus</name>
    <dbReference type="NCBI Taxonomy" id="34613"/>
    <lineage>
        <taxon>Eukaryota</taxon>
        <taxon>Metazoa</taxon>
        <taxon>Ecdysozoa</taxon>
        <taxon>Arthropoda</taxon>
        <taxon>Chelicerata</taxon>
        <taxon>Arachnida</taxon>
        <taxon>Acari</taxon>
        <taxon>Parasitiformes</taxon>
        <taxon>Ixodida</taxon>
        <taxon>Ixodoidea</taxon>
        <taxon>Ixodidae</taxon>
        <taxon>Ixodinae</taxon>
        <taxon>Ixodes</taxon>
    </lineage>
</organism>
<name>A0A6B0UKX9_IXORI</name>
<protein>
    <submittedName>
        <fullName evidence="2">Putative secreted protein</fullName>
    </submittedName>
</protein>
<evidence type="ECO:0000256" key="1">
    <source>
        <dbReference type="SAM" id="SignalP"/>
    </source>
</evidence>
<reference evidence="2" key="1">
    <citation type="submission" date="2019-12" db="EMBL/GenBank/DDBJ databases">
        <title>An insight into the sialome of adult female Ixodes ricinus ticks feeding for 6 days.</title>
        <authorList>
            <person name="Perner J."/>
            <person name="Ribeiro J.M.C."/>
        </authorList>
    </citation>
    <scope>NUCLEOTIDE SEQUENCE</scope>
    <source>
        <strain evidence="2">Semi-engorged</strain>
        <tissue evidence="2">Salivary glands</tissue>
    </source>
</reference>
<evidence type="ECO:0000313" key="2">
    <source>
        <dbReference type="EMBL" id="MXU90380.1"/>
    </source>
</evidence>
<sequence length="114" mass="12909">MTVHNFTLHLTLIPRLLTKIYEVLCLSSRGAYAMAVWSTYTLILGQRCDLGFLTNGTVCARVLSSIAFFQSERRHASSQYLHGLMQLPLRKTLDENNECCLHVVTHKGKRKGDV</sequence>
<keyword evidence="1" id="KW-0732">Signal</keyword>
<dbReference type="AlphaFoldDB" id="A0A6B0UKX9"/>
<proteinExistence type="predicted"/>
<feature type="signal peptide" evidence="1">
    <location>
        <begin position="1"/>
        <end position="18"/>
    </location>
</feature>
<feature type="chain" id="PRO_5025414534" evidence="1">
    <location>
        <begin position="19"/>
        <end position="114"/>
    </location>
</feature>
<accession>A0A6B0UKX9</accession>
<dbReference type="EMBL" id="GIFC01008297">
    <property type="protein sequence ID" value="MXU90380.1"/>
    <property type="molecule type" value="Transcribed_RNA"/>
</dbReference>